<reference evidence="2 3" key="1">
    <citation type="journal article" date="2016" name="Gene">
        <title>PacBio SMRT assembly of a complex multi-replicon genome reveals chlorocatechol degradative operon in a region of genome plasticity.</title>
        <authorList>
            <person name="Ricker N."/>
            <person name="Shen S.Y."/>
            <person name="Goordial J."/>
            <person name="Jin S."/>
            <person name="Fulthorpe R.R."/>
        </authorList>
    </citation>
    <scope>NUCLEOTIDE SEQUENCE [LARGE SCALE GENOMIC DNA]</scope>
    <source>
        <strain evidence="2 3">OLGA172</strain>
        <plasmid evidence="3">polga1</plasmid>
    </source>
</reference>
<gene>
    <name evidence="2" type="ORF">AYM40_36490</name>
</gene>
<keyword evidence="2" id="KW-0614">Plasmid</keyword>
<dbReference type="KEGG" id="buz:AYM40_36490"/>
<keyword evidence="3" id="KW-1185">Reference proteome</keyword>
<name>A0A161I8L7_9BURK</name>
<evidence type="ECO:0000256" key="1">
    <source>
        <dbReference type="SAM" id="SignalP"/>
    </source>
</evidence>
<dbReference type="EMBL" id="CP014580">
    <property type="protein sequence ID" value="ANB77853.1"/>
    <property type="molecule type" value="Genomic_DNA"/>
</dbReference>
<evidence type="ECO:0000313" key="2">
    <source>
        <dbReference type="EMBL" id="ANB77853.1"/>
    </source>
</evidence>
<dbReference type="AlphaFoldDB" id="A0A161I8L7"/>
<protein>
    <recommendedName>
        <fullName evidence="4">Lipoprotein</fullName>
    </recommendedName>
</protein>
<dbReference type="PROSITE" id="PS51257">
    <property type="entry name" value="PROKAR_LIPOPROTEIN"/>
    <property type="match status" value="1"/>
</dbReference>
<keyword evidence="1" id="KW-0732">Signal</keyword>
<feature type="signal peptide" evidence="1">
    <location>
        <begin position="1"/>
        <end position="35"/>
    </location>
</feature>
<feature type="chain" id="PRO_5007823693" description="Lipoprotein" evidence="1">
    <location>
        <begin position="36"/>
        <end position="182"/>
    </location>
</feature>
<organism evidence="2 3">
    <name type="scientific">Paraburkholderia phytofirmans OLGA172</name>
    <dbReference type="NCBI Taxonomy" id="1417228"/>
    <lineage>
        <taxon>Bacteria</taxon>
        <taxon>Pseudomonadati</taxon>
        <taxon>Pseudomonadota</taxon>
        <taxon>Betaproteobacteria</taxon>
        <taxon>Burkholderiales</taxon>
        <taxon>Burkholderiaceae</taxon>
        <taxon>Paraburkholderia</taxon>
    </lineage>
</organism>
<evidence type="ECO:0000313" key="3">
    <source>
        <dbReference type="Proteomes" id="UP000076852"/>
    </source>
</evidence>
<proteinExistence type="predicted"/>
<sequence>MRFHRPITNSAILLQARRRCSGLACAALLALGACAQPWQGFQIGEPESNVIARLGPPREVYDLPNGAKRLMWPTQPMGEVTTAADIDATGKVISVRQVLQPSEFYRAEVDKWTKNDVLANFGRPEETAYFPLMKREVWSYRYLEDGVWYQLFHFYFDDSGVLRSTQKSPDPLHEQNGDDHLP</sequence>
<dbReference type="RefSeq" id="WP_063501031.1">
    <property type="nucleotide sequence ID" value="NZ_CP014580.1"/>
</dbReference>
<evidence type="ECO:0008006" key="4">
    <source>
        <dbReference type="Google" id="ProtNLM"/>
    </source>
</evidence>
<dbReference type="Proteomes" id="UP000076852">
    <property type="component" value="Plasmid pOLGA1"/>
</dbReference>
<geneLocation type="plasmid" evidence="3">
    <name>polga1</name>
</geneLocation>
<dbReference type="OrthoDB" id="8962020at2"/>
<accession>A0A161I8L7</accession>